<evidence type="ECO:0000256" key="1">
    <source>
        <dbReference type="ARBA" id="ARBA00010671"/>
    </source>
</evidence>
<organism evidence="7 8">
    <name type="scientific">Streptomyces ziwulingensis</name>
    <dbReference type="NCBI Taxonomy" id="1045501"/>
    <lineage>
        <taxon>Bacteria</taxon>
        <taxon>Bacillati</taxon>
        <taxon>Actinomycetota</taxon>
        <taxon>Actinomycetes</taxon>
        <taxon>Kitasatosporales</taxon>
        <taxon>Streptomycetaceae</taxon>
        <taxon>Streptomyces</taxon>
    </lineage>
</organism>
<evidence type="ECO:0000256" key="2">
    <source>
        <dbReference type="ARBA" id="ARBA00022793"/>
    </source>
</evidence>
<dbReference type="InterPro" id="IPR036633">
    <property type="entry name" value="Prn/Lys/Arg_de-COase_C_sf"/>
</dbReference>
<proteinExistence type="inferred from homology"/>
<dbReference type="RefSeq" id="WP_345621265.1">
    <property type="nucleotide sequence ID" value="NZ_BAABIG010000039.1"/>
</dbReference>
<dbReference type="InterPro" id="IPR008286">
    <property type="entry name" value="Prn/Lys/Arg_de-COase_C"/>
</dbReference>
<evidence type="ECO:0000313" key="7">
    <source>
        <dbReference type="EMBL" id="GAA4806424.1"/>
    </source>
</evidence>
<dbReference type="Pfam" id="PF03711">
    <property type="entry name" value="OKR_DC_1_C"/>
    <property type="match status" value="1"/>
</dbReference>
<evidence type="ECO:0000256" key="4">
    <source>
        <dbReference type="ARBA" id="ARBA00023239"/>
    </source>
</evidence>
<dbReference type="PANTHER" id="PTHR45229:SF3">
    <property type="entry name" value="BIODEGRADATIVE ARGININE DECARBOXYLASE"/>
    <property type="match status" value="1"/>
</dbReference>
<dbReference type="Gene3D" id="3.90.1150.10">
    <property type="entry name" value="Aspartate Aminotransferase, domain 1"/>
    <property type="match status" value="1"/>
</dbReference>
<comment type="similarity">
    <text evidence="1">Belongs to the Orn/Lys/Arg decarboxylase class-I family.</text>
</comment>
<dbReference type="Gene3D" id="3.40.640.10">
    <property type="entry name" value="Type I PLP-dependent aspartate aminotransferase-like (Major domain)"/>
    <property type="match status" value="1"/>
</dbReference>
<dbReference type="Pfam" id="PF01276">
    <property type="entry name" value="OKR_DC_1"/>
    <property type="match status" value="1"/>
</dbReference>
<name>A0ABP9CAQ8_9ACTN</name>
<dbReference type="Gene3D" id="3.90.100.10">
    <property type="entry name" value="Orn/Lys/Arg decarboxylase, C-terminal domain"/>
    <property type="match status" value="1"/>
</dbReference>
<reference evidence="8" key="1">
    <citation type="journal article" date="2019" name="Int. J. Syst. Evol. Microbiol.">
        <title>The Global Catalogue of Microorganisms (GCM) 10K type strain sequencing project: providing services to taxonomists for standard genome sequencing and annotation.</title>
        <authorList>
            <consortium name="The Broad Institute Genomics Platform"/>
            <consortium name="The Broad Institute Genome Sequencing Center for Infectious Disease"/>
            <person name="Wu L."/>
            <person name="Ma J."/>
        </authorList>
    </citation>
    <scope>NUCLEOTIDE SEQUENCE [LARGE SCALE GENOMIC DNA]</scope>
    <source>
        <strain evidence="8">JCM 18081</strain>
    </source>
</reference>
<gene>
    <name evidence="7" type="ORF">GCM10023220_40530</name>
</gene>
<dbReference type="InterPro" id="IPR011193">
    <property type="entry name" value="Orn/lys/arg_de-COase"/>
</dbReference>
<keyword evidence="4" id="KW-0456">Lyase</keyword>
<dbReference type="InterPro" id="IPR015424">
    <property type="entry name" value="PyrdxlP-dep_Trfase"/>
</dbReference>
<accession>A0ABP9CAQ8</accession>
<dbReference type="InterPro" id="IPR015422">
    <property type="entry name" value="PyrdxlP-dep_Trfase_small"/>
</dbReference>
<dbReference type="SUPFAM" id="SSF53383">
    <property type="entry name" value="PLP-dependent transferases"/>
    <property type="match status" value="1"/>
</dbReference>
<evidence type="ECO:0000259" key="5">
    <source>
        <dbReference type="Pfam" id="PF01276"/>
    </source>
</evidence>
<dbReference type="Proteomes" id="UP001501265">
    <property type="component" value="Unassembled WGS sequence"/>
</dbReference>
<keyword evidence="8" id="KW-1185">Reference proteome</keyword>
<protein>
    <submittedName>
        <fullName evidence="7">Orn/Lys/Arg decarboxylase N-terminal domain-containing protein</fullName>
    </submittedName>
</protein>
<keyword evidence="2" id="KW-0210">Decarboxylase</keyword>
<keyword evidence="3" id="KW-0663">Pyridoxal phosphate</keyword>
<dbReference type="PANTHER" id="PTHR45229">
    <property type="entry name" value="CONSTITUTIVE ORNITHINE DECARBOXYLASE"/>
    <property type="match status" value="1"/>
</dbReference>
<evidence type="ECO:0000259" key="6">
    <source>
        <dbReference type="Pfam" id="PF03711"/>
    </source>
</evidence>
<evidence type="ECO:0000256" key="3">
    <source>
        <dbReference type="ARBA" id="ARBA00022898"/>
    </source>
</evidence>
<evidence type="ECO:0000313" key="8">
    <source>
        <dbReference type="Proteomes" id="UP001501265"/>
    </source>
</evidence>
<feature type="domain" description="Orn/Lys/Arg decarboxylase C-terminal" evidence="6">
    <location>
        <begin position="608"/>
        <end position="734"/>
    </location>
</feature>
<sequence>MEQRVILVDGAAGPGETRKLWMRDLAAHLERAGLGVTGRHREPRPAEGAGAVAVVVGAAALPPPDLPDDPAGRSSRGQRDGEVLRLPVFIVLDGAAADQVRVPAHWPAAEFLDPRTESPGEVAARIVRRAREPRPHEVPPLFAALRSFGRSDTQAWHTPTHSGGLAFTKSPAGRAFRAFYGEDLLSTDISVSVTELGSLLAHEGLIGAAEDEAARVFGADLSYFVLNGASTADRIVAHYALLPGSVALVDRNCHRALAHALVLTGAEAVPLLPSRNGYGLIGPVPPGTLAQAAAPSAGPAALAVLTNSTYDGICYDTVRASELLAARTPRILFDEAWLAYAHFHPLFRRRYAMAVDEEAMPGPERPTVFSVQSTHKMLTALSQGAMLHTRSAARAPVDRAVLDETYEMHGSTSPLYPLMASLDVSTATMRDHGRALIDEALREAIAFRQAVARRARQSRTRAGGDWFFEVWQPPQVTDPADGFAHAFQDAPGALLRTEPSCWLLNPEDTWHGFTGLEPGFCMLDPLKVTLLCPGITPGGGPTSQGIPAAVVSAYLQTRGITPEKSNDYTLQVLFSMGSSTAKRQALLDCLSDFKALYDDDAPLAAALPDLAADAGSDPATLRQLCADLHDLLTRSGHSRLLEETYTRLPRKDLSPQAAFHHLRAHGCEQVPLREAAGRTVATVVTLTPTAIPLFLPGENTGPPGNPHLRYLDALQARDRAFPRFRQEMHGVRRDPRTGQYHLMCLSGQPG</sequence>
<dbReference type="InterPro" id="IPR015421">
    <property type="entry name" value="PyrdxlP-dep_Trfase_major"/>
</dbReference>
<dbReference type="EMBL" id="BAABIG010000039">
    <property type="protein sequence ID" value="GAA4806424.1"/>
    <property type="molecule type" value="Genomic_DNA"/>
</dbReference>
<dbReference type="SUPFAM" id="SSF55904">
    <property type="entry name" value="Ornithine decarboxylase C-terminal domain"/>
    <property type="match status" value="1"/>
</dbReference>
<dbReference type="InterPro" id="IPR000310">
    <property type="entry name" value="Orn/Lys/Arg_deCO2ase_major_dom"/>
</dbReference>
<feature type="domain" description="Orn/Lys/Arg decarboxylases family 1 pyridoxal-P attachment site" evidence="5">
    <location>
        <begin position="139"/>
        <end position="581"/>
    </location>
</feature>
<comment type="caution">
    <text evidence="7">The sequence shown here is derived from an EMBL/GenBank/DDBJ whole genome shotgun (WGS) entry which is preliminary data.</text>
</comment>